<organism evidence="5 6">
    <name type="scientific">Amaricoccus macauensis</name>
    <dbReference type="NCBI Taxonomy" id="57001"/>
    <lineage>
        <taxon>Bacteria</taxon>
        <taxon>Pseudomonadati</taxon>
        <taxon>Pseudomonadota</taxon>
        <taxon>Alphaproteobacteria</taxon>
        <taxon>Rhodobacterales</taxon>
        <taxon>Paracoccaceae</taxon>
        <taxon>Amaricoccus</taxon>
    </lineage>
</organism>
<sequence>MLESVRTLARRRLEPRERPDDAMLVRHLPYVTAVTDDVLMLRDGEIMATFAVDGIGAATAESVLVCDVADAVQAVVAQATPDLGFHLHRVSFVADARLKPPLDADPFSFEVDRRWQAALAAMELRERRSFLTVVLRPQKLLGLSTRLFGAGATAQRDHLARRVERLNETVSYLMETLAVAGPERLTVADGRWLGLLRTLVTGRFEPIPLPQTFEPVANLVAGSSVRFEGDRFLVPGASTEDMRFGAVFSLKAYPASTAPGIFDHFDLDFDSVVTHSFTPIEQFEALARIRRTVRQMGAADDAAASLRGQLIDAADDLASGRISFGLHHASIAVFARDEEELDEAAAQVRASGQRAACVLVREDIGARSTWFAQHPGNQSYRARAAMVSSRNFAHFTALHAAPGGLDADRTPWGEAVTILPTVSSSAYRFNFHLGGKAGERTVGHTLVLGQTGSGKTLGTAFLIAQARRTGCRVIVFDKDRGLEMPVRAMGGAYSAVRLGEATGFNPFAAETDDRGRAWLADWLAAMLSREGPLTAIQSQALTQAVAANAETDPGLRTLASFRRQFRSVDDDGALHDRMGDWDQDGSFGWLFSGAGVDTLSFDQPVTGFDLTEIFDTSAVRTAWLSYVFRRIERTVEDSRPTLIVLDEAWKLLDDPYFERRLKDWMLTMRKKNVAVVLLTQRVAHIRESKAGGSILESAVTTILYPNSRNSAEEMAPLALSDRELDFACVSALEARLALVRSGGASAIVDMDLRALGPLVKVLGGGAGEWAAEGWRERPDFWKEIA</sequence>
<keyword evidence="3" id="KW-0067">ATP-binding</keyword>
<dbReference type="Pfam" id="PF03135">
    <property type="entry name" value="CagE_TrbE_VirB"/>
    <property type="match status" value="1"/>
</dbReference>
<name>A0A840SV17_9RHOB</name>
<keyword evidence="6" id="KW-1185">Reference proteome</keyword>
<dbReference type="AlphaFoldDB" id="A0A840SV17"/>
<dbReference type="GO" id="GO:0005524">
    <property type="term" value="F:ATP binding"/>
    <property type="evidence" value="ECO:0007669"/>
    <property type="project" value="UniProtKB-KW"/>
</dbReference>
<dbReference type="EMBL" id="JACHFM010000010">
    <property type="protein sequence ID" value="MBB5224578.1"/>
    <property type="molecule type" value="Genomic_DNA"/>
</dbReference>
<evidence type="ECO:0000256" key="2">
    <source>
        <dbReference type="ARBA" id="ARBA00022741"/>
    </source>
</evidence>
<gene>
    <name evidence="5" type="ORF">HNP73_004549</name>
</gene>
<comment type="caution">
    <text evidence="5">The sequence shown here is derived from an EMBL/GenBank/DDBJ whole genome shotgun (WGS) entry which is preliminary data.</text>
</comment>
<dbReference type="InterPro" id="IPR018145">
    <property type="entry name" value="CagE_TrbE_VirB_cntrl_dom"/>
</dbReference>
<dbReference type="InterPro" id="IPR027417">
    <property type="entry name" value="P-loop_NTPase"/>
</dbReference>
<dbReference type="SUPFAM" id="SSF52540">
    <property type="entry name" value="P-loop containing nucleoside triphosphate hydrolases"/>
    <property type="match status" value="1"/>
</dbReference>
<dbReference type="Proteomes" id="UP000549457">
    <property type="component" value="Unassembled WGS sequence"/>
</dbReference>
<dbReference type="RefSeq" id="WP_343063436.1">
    <property type="nucleotide sequence ID" value="NZ_JACHFM010000010.1"/>
</dbReference>
<feature type="domain" description="CagE TrbE VirB component of type IV transporter system central" evidence="4">
    <location>
        <begin position="193"/>
        <end position="383"/>
    </location>
</feature>
<dbReference type="PANTHER" id="PTHR30121:SF12">
    <property type="entry name" value="TYPE IV SECRETION SYSTEM PROTEIN CAGE"/>
    <property type="match status" value="1"/>
</dbReference>
<dbReference type="CDD" id="cd01127">
    <property type="entry name" value="TrwB_TraG_TraD_VirD4"/>
    <property type="match status" value="1"/>
</dbReference>
<keyword evidence="2" id="KW-0547">Nucleotide-binding</keyword>
<dbReference type="PANTHER" id="PTHR30121">
    <property type="entry name" value="UNCHARACTERIZED PROTEIN YJGR-RELATED"/>
    <property type="match status" value="1"/>
</dbReference>
<dbReference type="InterPro" id="IPR051162">
    <property type="entry name" value="T4SS_component"/>
</dbReference>
<reference evidence="5 6" key="1">
    <citation type="submission" date="2020-08" db="EMBL/GenBank/DDBJ databases">
        <title>Genomic Encyclopedia of Type Strains, Phase IV (KMG-IV): sequencing the most valuable type-strain genomes for metagenomic binning, comparative biology and taxonomic classification.</title>
        <authorList>
            <person name="Goeker M."/>
        </authorList>
    </citation>
    <scope>NUCLEOTIDE SEQUENCE [LARGE SCALE GENOMIC DNA]</scope>
    <source>
        <strain evidence="5 6">DSM 101730</strain>
    </source>
</reference>
<protein>
    <submittedName>
        <fullName evidence="5">Type IV secretion system protein VirB4</fullName>
    </submittedName>
</protein>
<evidence type="ECO:0000313" key="6">
    <source>
        <dbReference type="Proteomes" id="UP000549457"/>
    </source>
</evidence>
<evidence type="ECO:0000256" key="3">
    <source>
        <dbReference type="ARBA" id="ARBA00022840"/>
    </source>
</evidence>
<accession>A0A840SV17</accession>
<evidence type="ECO:0000313" key="5">
    <source>
        <dbReference type="EMBL" id="MBB5224578.1"/>
    </source>
</evidence>
<dbReference type="Gene3D" id="3.40.50.300">
    <property type="entry name" value="P-loop containing nucleotide triphosphate hydrolases"/>
    <property type="match status" value="1"/>
</dbReference>
<evidence type="ECO:0000259" key="4">
    <source>
        <dbReference type="Pfam" id="PF03135"/>
    </source>
</evidence>
<evidence type="ECO:0000256" key="1">
    <source>
        <dbReference type="ARBA" id="ARBA00006512"/>
    </source>
</evidence>
<comment type="similarity">
    <text evidence="1">Belongs to the TrbE/VirB4 family.</text>
</comment>
<proteinExistence type="inferred from homology"/>